<organism evidence="2 3">
    <name type="scientific">Rathayibacter tritici</name>
    <dbReference type="NCBI Taxonomy" id="33888"/>
    <lineage>
        <taxon>Bacteria</taxon>
        <taxon>Bacillati</taxon>
        <taxon>Actinomycetota</taxon>
        <taxon>Actinomycetes</taxon>
        <taxon>Micrococcales</taxon>
        <taxon>Microbacteriaceae</taxon>
        <taxon>Rathayibacter</taxon>
    </lineage>
</organism>
<dbReference type="STRING" id="33888.A6122_2894"/>
<evidence type="ECO:0000313" key="3">
    <source>
        <dbReference type="Proteomes" id="UP000077071"/>
    </source>
</evidence>
<accession>A0A160KVL8</accession>
<dbReference type="InterPro" id="IPR006311">
    <property type="entry name" value="TAT_signal"/>
</dbReference>
<feature type="region of interest" description="Disordered" evidence="1">
    <location>
        <begin position="144"/>
        <end position="163"/>
    </location>
</feature>
<name>A0A160KVL8_9MICO</name>
<dbReference type="KEGG" id="rtn:A6122_2894"/>
<reference evidence="2 3" key="1">
    <citation type="submission" date="2016-05" db="EMBL/GenBank/DDBJ databases">
        <title>Complete genome sequence of Rathayibacter tritici NCPPB 1953.</title>
        <authorList>
            <person name="Park J."/>
            <person name="Lee H.-H."/>
            <person name="Lee S.-W."/>
            <person name="Seo Y.-S."/>
        </authorList>
    </citation>
    <scope>NUCLEOTIDE SEQUENCE [LARGE SCALE GENOMIC DNA]</scope>
    <source>
        <strain evidence="2 3">NCPPB 1953</strain>
    </source>
</reference>
<keyword evidence="3" id="KW-1185">Reference proteome</keyword>
<dbReference type="OrthoDB" id="5122649at2"/>
<protein>
    <submittedName>
        <fullName evidence="2">Uncharacterized protein</fullName>
    </submittedName>
</protein>
<dbReference type="AlphaFoldDB" id="A0A160KVL8"/>
<gene>
    <name evidence="2" type="ORF">A6122_2894</name>
</gene>
<evidence type="ECO:0000313" key="2">
    <source>
        <dbReference type="EMBL" id="AND18002.1"/>
    </source>
</evidence>
<dbReference type="RefSeq" id="WP_068256662.1">
    <property type="nucleotide sequence ID" value="NZ_CP015515.1"/>
</dbReference>
<sequence length="445" mass="46973">MNNPAPRTIRIDDGWSIPATDGVHRRTLVKGTAWTVPVVAISLATPAAAASGTPTLKFTQSSYSGKACETITGVRVECTTDGTTADPGKTITVTLTDGYTFKDGTTTYSGATGSDGLLSLPDITVPAKGGKSAFAASSSEGLSAAAPVSGTSRPSAFRRDGDGNLTTYEKVPYGAKAVGDGAFLSSDGNVYQGNDIVAKDVDKVHWTYNRFGEAAGYDIFSWVSGTTGYRQDANGNLSKHTVPDNSTAIGDAVYLAPNGDVYNGSTKVLEKTTSIHWYFNQANSSTANQNIFTYVKGGVAYRRDGDGNVTTYDKVPSDAKAVGDGAFLSSDGNVYQGNDIVAKDVDKVHWTYNRFGDAAGYDIFSWVSGTTGNRQDANGNLSKHTVPDNSTAIGDAVYLAPNGDVYNGSTKLLEKTTSIHWYFNQANSSTANQNVFTYTNEPTCS</sequence>
<proteinExistence type="predicted"/>
<dbReference type="PATRIC" id="fig|33888.3.peg.3252"/>
<evidence type="ECO:0000256" key="1">
    <source>
        <dbReference type="SAM" id="MobiDB-lite"/>
    </source>
</evidence>
<dbReference type="Proteomes" id="UP000077071">
    <property type="component" value="Chromosome"/>
</dbReference>
<dbReference type="EMBL" id="CP015515">
    <property type="protein sequence ID" value="AND18002.1"/>
    <property type="molecule type" value="Genomic_DNA"/>
</dbReference>
<dbReference type="PROSITE" id="PS51318">
    <property type="entry name" value="TAT"/>
    <property type="match status" value="1"/>
</dbReference>